<reference evidence="2 3" key="1">
    <citation type="journal article" date="2016" name="ISME J.">
        <title>Chasing the elusive Euryarchaeota class WSA2: genomes reveal a uniquely fastidious methyl-reducing methanogen.</title>
        <authorList>
            <person name="Nobu M.K."/>
            <person name="Narihiro T."/>
            <person name="Kuroda K."/>
            <person name="Mei R."/>
            <person name="Liu W.T."/>
        </authorList>
    </citation>
    <scope>NUCLEOTIDE SEQUENCE [LARGE SCALE GENOMIC DNA]</scope>
    <source>
        <strain evidence="2">U1lsi0528_Bin055</strain>
    </source>
</reference>
<evidence type="ECO:0000256" key="1">
    <source>
        <dbReference type="SAM" id="MobiDB-lite"/>
    </source>
</evidence>
<protein>
    <submittedName>
        <fullName evidence="2">Uncharacterized protein</fullName>
    </submittedName>
</protein>
<accession>A0A150IPP5</accession>
<evidence type="ECO:0000313" key="3">
    <source>
        <dbReference type="Proteomes" id="UP000075398"/>
    </source>
</evidence>
<evidence type="ECO:0000313" key="2">
    <source>
        <dbReference type="EMBL" id="KYC47019.1"/>
    </source>
</evidence>
<dbReference type="Proteomes" id="UP000075398">
    <property type="component" value="Unassembled WGS sequence"/>
</dbReference>
<comment type="caution">
    <text evidence="2">The sequence shown here is derived from an EMBL/GenBank/DDBJ whole genome shotgun (WGS) entry which is preliminary data.</text>
</comment>
<organism evidence="2 3">
    <name type="scientific">Candidatus Methanofastidiosum methylothiophilum</name>
    <dbReference type="NCBI Taxonomy" id="1705564"/>
    <lineage>
        <taxon>Archaea</taxon>
        <taxon>Methanobacteriati</taxon>
        <taxon>Methanobacteriota</taxon>
        <taxon>Stenosarchaea group</taxon>
        <taxon>Candidatus Methanofastidiosia</taxon>
        <taxon>Candidatus Methanofastidiosales</taxon>
        <taxon>Candidatus Methanofastidiosaceae</taxon>
        <taxon>Candidatus Methanofastidiosum</taxon>
    </lineage>
</organism>
<feature type="region of interest" description="Disordered" evidence="1">
    <location>
        <begin position="1"/>
        <end position="31"/>
    </location>
</feature>
<proteinExistence type="predicted"/>
<sequence length="79" mass="8994">MDKEKITRPNVNGEMKKWDKETDQKMPSHMPLCGIQRSGRFVLGIKTDAPIHSYVWTGAFIGGNVRSESSTGRKDHDYQ</sequence>
<dbReference type="EMBL" id="LNGC01000163">
    <property type="protein sequence ID" value="KYC47019.1"/>
    <property type="molecule type" value="Genomic_DNA"/>
</dbReference>
<gene>
    <name evidence="2" type="ORF">AMQ22_02016</name>
</gene>
<dbReference type="AlphaFoldDB" id="A0A150IPP5"/>
<feature type="compositionally biased region" description="Basic and acidic residues" evidence="1">
    <location>
        <begin position="14"/>
        <end position="26"/>
    </location>
</feature>
<name>A0A150IPP5_9EURY</name>